<evidence type="ECO:0000313" key="3">
    <source>
        <dbReference type="Proteomes" id="UP000095751"/>
    </source>
</evidence>
<protein>
    <submittedName>
        <fullName evidence="2">Uncharacterized protein</fullName>
    </submittedName>
</protein>
<dbReference type="EMBL" id="KV784354">
    <property type="protein sequence ID" value="OEU20622.1"/>
    <property type="molecule type" value="Genomic_DNA"/>
</dbReference>
<dbReference type="InParanoid" id="A0A1E7FR20"/>
<evidence type="ECO:0000313" key="2">
    <source>
        <dbReference type="EMBL" id="OEU20622.1"/>
    </source>
</evidence>
<gene>
    <name evidence="2" type="ORF">FRACYDRAFT_234255</name>
</gene>
<organism evidence="2 3">
    <name type="scientific">Fragilariopsis cylindrus CCMP1102</name>
    <dbReference type="NCBI Taxonomy" id="635003"/>
    <lineage>
        <taxon>Eukaryota</taxon>
        <taxon>Sar</taxon>
        <taxon>Stramenopiles</taxon>
        <taxon>Ochrophyta</taxon>
        <taxon>Bacillariophyta</taxon>
        <taxon>Bacillariophyceae</taxon>
        <taxon>Bacillariophycidae</taxon>
        <taxon>Bacillariales</taxon>
        <taxon>Bacillariaceae</taxon>
        <taxon>Fragilariopsis</taxon>
    </lineage>
</organism>
<reference evidence="2 3" key="1">
    <citation type="submission" date="2016-09" db="EMBL/GenBank/DDBJ databases">
        <title>Extensive genetic diversity and differential bi-allelic expression allows diatom success in the polar Southern Ocean.</title>
        <authorList>
            <consortium name="DOE Joint Genome Institute"/>
            <person name="Mock T."/>
            <person name="Otillar R.P."/>
            <person name="Strauss J."/>
            <person name="Dupont C."/>
            <person name="Frickenhaus S."/>
            <person name="Maumus F."/>
            <person name="Mcmullan M."/>
            <person name="Sanges R."/>
            <person name="Schmutz J."/>
            <person name="Toseland A."/>
            <person name="Valas R."/>
            <person name="Veluchamy A."/>
            <person name="Ward B.J."/>
            <person name="Allen A."/>
            <person name="Barry K."/>
            <person name="Falciatore A."/>
            <person name="Ferrante M."/>
            <person name="Fortunato A.E."/>
            <person name="Gloeckner G."/>
            <person name="Gruber A."/>
            <person name="Hipkin R."/>
            <person name="Janech M."/>
            <person name="Kroth P."/>
            <person name="Leese F."/>
            <person name="Lindquist E."/>
            <person name="Lyon B.R."/>
            <person name="Martin J."/>
            <person name="Mayer C."/>
            <person name="Parker M."/>
            <person name="Quesneville H."/>
            <person name="Raymond J."/>
            <person name="Uhlig C."/>
            <person name="Valentin K.U."/>
            <person name="Worden A.Z."/>
            <person name="Armbrust E.V."/>
            <person name="Bowler C."/>
            <person name="Green B."/>
            <person name="Moulton V."/>
            <person name="Van Oosterhout C."/>
            <person name="Grigoriev I."/>
        </authorList>
    </citation>
    <scope>NUCLEOTIDE SEQUENCE [LARGE SCALE GENOMIC DNA]</scope>
    <source>
        <strain evidence="2 3">CCMP1102</strain>
    </source>
</reference>
<proteinExistence type="predicted"/>
<keyword evidence="1" id="KW-0732">Signal</keyword>
<dbReference type="KEGG" id="fcy:FRACYDRAFT_234255"/>
<name>A0A1E7FR20_9STRA</name>
<evidence type="ECO:0000256" key="1">
    <source>
        <dbReference type="SAM" id="SignalP"/>
    </source>
</evidence>
<feature type="chain" id="PRO_5009193438" evidence="1">
    <location>
        <begin position="18"/>
        <end position="155"/>
    </location>
</feature>
<accession>A0A1E7FR20</accession>
<feature type="signal peptide" evidence="1">
    <location>
        <begin position="1"/>
        <end position="17"/>
    </location>
</feature>
<keyword evidence="3" id="KW-1185">Reference proteome</keyword>
<dbReference type="OrthoDB" id="41962at2759"/>
<dbReference type="Proteomes" id="UP000095751">
    <property type="component" value="Unassembled WGS sequence"/>
</dbReference>
<sequence length="155" mass="17309">MMKVFATLLAFLAVANAFAPMPAGRANTQLAESLFDKIFGMDLYAPVKDNNQYGTYKKKGLKAGKLSGNSYVPEGLTKAQYAKLRATEVKKKEANYQKNAKKAGIFEDYTLFYTKRGTDTNAAWKKSPTLGHRMAKTKYDFDTDKFGKVYDGNTK</sequence>
<dbReference type="AlphaFoldDB" id="A0A1E7FR20"/>